<feature type="region of interest" description="Disordered" evidence="1">
    <location>
        <begin position="49"/>
        <end position="75"/>
    </location>
</feature>
<evidence type="ECO:0000256" key="1">
    <source>
        <dbReference type="SAM" id="MobiDB-lite"/>
    </source>
</evidence>
<dbReference type="PROSITE" id="PS51257">
    <property type="entry name" value="PROKAR_LIPOPROTEIN"/>
    <property type="match status" value="1"/>
</dbReference>
<gene>
    <name evidence="3" type="ORF">CP97_00250</name>
</gene>
<feature type="chain" id="PRO_5007772075" description="Lipoprotein" evidence="2">
    <location>
        <begin position="24"/>
        <end position="203"/>
    </location>
</feature>
<dbReference type="EMBL" id="CP011310">
    <property type="protein sequence ID" value="AKQ43002.2"/>
    <property type="molecule type" value="Genomic_DNA"/>
</dbReference>
<dbReference type="OrthoDB" id="5975261at2"/>
<feature type="signal peptide" evidence="2">
    <location>
        <begin position="1"/>
        <end position="23"/>
    </location>
</feature>
<proteinExistence type="predicted"/>
<keyword evidence="2" id="KW-0732">Signal</keyword>
<dbReference type="RefSeq" id="WP_048884298.1">
    <property type="nucleotide sequence ID" value="NZ_CP011310.1"/>
</dbReference>
<evidence type="ECO:0000313" key="4">
    <source>
        <dbReference type="Proteomes" id="UP000059113"/>
    </source>
</evidence>
<sequence>MHRVALLLTVGLLAACGNSSSTASGNIEDGADNEGDAIALAETANATEPSTINMSSPLGSGTAQAPGETITSENASRKAESVTTLPLKPGFYVVNDTTCDQASNATLMLVRKSGINTSRVPCDFKSIEKTGTNSYRVTESCTEGGAAWGTEEHISTSVSTYEILNETSFTSKSDSGWESSARYCPQPSLPEPWRNNDIGDLIE</sequence>
<accession>A0A0H4VE80</accession>
<keyword evidence="4" id="KW-1185">Reference proteome</keyword>
<dbReference type="Proteomes" id="UP000059113">
    <property type="component" value="Chromosome"/>
</dbReference>
<reference evidence="4" key="2">
    <citation type="submission" date="2015-04" db="EMBL/GenBank/DDBJ databases">
        <title>The complete genome sequence of Erythrobacter sp. s21-N3.</title>
        <authorList>
            <person name="Zhuang L."/>
            <person name="Liu Y."/>
            <person name="Shao Z."/>
        </authorList>
    </citation>
    <scope>NUCLEOTIDE SEQUENCE [LARGE SCALE GENOMIC DNA]</scope>
    <source>
        <strain evidence="4">s21-N3</strain>
    </source>
</reference>
<dbReference type="AlphaFoldDB" id="A0A0H4VE80"/>
<dbReference type="KEGG" id="ery:CP97_00250"/>
<reference evidence="3 4" key="1">
    <citation type="journal article" date="2015" name="Int. J. Syst. Evol. Microbiol.">
        <title>Erythrobacter atlanticus sp. nov., a bacterium from ocean sediment able to degrade polycyclic aromatic hydrocarbons.</title>
        <authorList>
            <person name="Zhuang L."/>
            <person name="Liu Y."/>
            <person name="Wang L."/>
            <person name="Wang W."/>
            <person name="Shao Z."/>
        </authorList>
    </citation>
    <scope>NUCLEOTIDE SEQUENCE [LARGE SCALE GENOMIC DNA]</scope>
    <source>
        <strain evidence="4">s21-N3</strain>
    </source>
</reference>
<name>A0A0H4VE80_9SPHN</name>
<evidence type="ECO:0008006" key="5">
    <source>
        <dbReference type="Google" id="ProtNLM"/>
    </source>
</evidence>
<organism evidence="3 4">
    <name type="scientific">Aurantiacibacter atlanticus</name>
    <dbReference type="NCBI Taxonomy" id="1648404"/>
    <lineage>
        <taxon>Bacteria</taxon>
        <taxon>Pseudomonadati</taxon>
        <taxon>Pseudomonadota</taxon>
        <taxon>Alphaproteobacteria</taxon>
        <taxon>Sphingomonadales</taxon>
        <taxon>Erythrobacteraceae</taxon>
        <taxon>Aurantiacibacter</taxon>
    </lineage>
</organism>
<feature type="compositionally biased region" description="Polar residues" evidence="1">
    <location>
        <begin position="49"/>
        <end position="74"/>
    </location>
</feature>
<feature type="region of interest" description="Disordered" evidence="1">
    <location>
        <begin position="170"/>
        <end position="203"/>
    </location>
</feature>
<evidence type="ECO:0000256" key="2">
    <source>
        <dbReference type="SAM" id="SignalP"/>
    </source>
</evidence>
<evidence type="ECO:0000313" key="3">
    <source>
        <dbReference type="EMBL" id="AKQ43002.2"/>
    </source>
</evidence>
<protein>
    <recommendedName>
        <fullName evidence="5">Lipoprotein</fullName>
    </recommendedName>
</protein>